<gene>
    <name evidence="2" type="ORF">Plil01_001295300</name>
</gene>
<evidence type="ECO:0000259" key="1">
    <source>
        <dbReference type="SMART" id="SM00465"/>
    </source>
</evidence>
<accession>A0A9W6X3Z7</accession>
<dbReference type="AlphaFoldDB" id="A0A9W6X3Z7"/>
<feature type="domain" description="GIY-YIG" evidence="1">
    <location>
        <begin position="2"/>
        <end position="97"/>
    </location>
</feature>
<sequence>MKGRIYQILNNDASIIYVGSTTNSLTKCWKDHLYGAKGQLNGKYRNLAIYQHFHELGVDQFKIELIKEYDVVDIKHLRAIEQLWINKVRCINKQPCFMPISKKARDKLYGDAHRAELNAKSMERYFANHEANLVARKEYRAAHREQINAKKGDKIACECGVSYTRSHKARHISTARHQASLQSV</sequence>
<protein>
    <submittedName>
        <fullName evidence="2">Unnamed protein product</fullName>
    </submittedName>
</protein>
<evidence type="ECO:0000313" key="3">
    <source>
        <dbReference type="Proteomes" id="UP001165083"/>
    </source>
</evidence>
<keyword evidence="3" id="KW-1185">Reference proteome</keyword>
<dbReference type="SUPFAM" id="SSF82771">
    <property type="entry name" value="GIY-YIG endonuclease"/>
    <property type="match status" value="1"/>
</dbReference>
<comment type="caution">
    <text evidence="2">The sequence shown here is derived from an EMBL/GenBank/DDBJ whole genome shotgun (WGS) entry which is preliminary data.</text>
</comment>
<dbReference type="Gene3D" id="3.40.1440.10">
    <property type="entry name" value="GIY-YIG endonuclease"/>
    <property type="match status" value="1"/>
</dbReference>
<proteinExistence type="predicted"/>
<evidence type="ECO:0000313" key="2">
    <source>
        <dbReference type="EMBL" id="GMF30381.1"/>
    </source>
</evidence>
<dbReference type="OrthoDB" id="115808at2759"/>
<dbReference type="Proteomes" id="UP001165083">
    <property type="component" value="Unassembled WGS sequence"/>
</dbReference>
<dbReference type="Pfam" id="PF01541">
    <property type="entry name" value="GIY-YIG"/>
    <property type="match status" value="1"/>
</dbReference>
<dbReference type="EMBL" id="BSXW01000833">
    <property type="protein sequence ID" value="GMF30381.1"/>
    <property type="molecule type" value="Genomic_DNA"/>
</dbReference>
<organism evidence="2 3">
    <name type="scientific">Phytophthora lilii</name>
    <dbReference type="NCBI Taxonomy" id="2077276"/>
    <lineage>
        <taxon>Eukaryota</taxon>
        <taxon>Sar</taxon>
        <taxon>Stramenopiles</taxon>
        <taxon>Oomycota</taxon>
        <taxon>Peronosporomycetes</taxon>
        <taxon>Peronosporales</taxon>
        <taxon>Peronosporaceae</taxon>
        <taxon>Phytophthora</taxon>
    </lineage>
</organism>
<name>A0A9W6X3Z7_9STRA</name>
<reference evidence="2" key="1">
    <citation type="submission" date="2023-04" db="EMBL/GenBank/DDBJ databases">
        <title>Phytophthora lilii NBRC 32176.</title>
        <authorList>
            <person name="Ichikawa N."/>
            <person name="Sato H."/>
            <person name="Tonouchi N."/>
        </authorList>
    </citation>
    <scope>NUCLEOTIDE SEQUENCE</scope>
    <source>
        <strain evidence="2">NBRC 32176</strain>
    </source>
</reference>
<dbReference type="InterPro" id="IPR035901">
    <property type="entry name" value="GIY-YIG_endonuc_sf"/>
</dbReference>
<dbReference type="InterPro" id="IPR000305">
    <property type="entry name" value="GIY-YIG_endonuc"/>
</dbReference>
<dbReference type="SMART" id="SM00465">
    <property type="entry name" value="GIYc"/>
    <property type="match status" value="1"/>
</dbReference>